<evidence type="ECO:0000313" key="2">
    <source>
        <dbReference type="EMBL" id="SHH32219.1"/>
    </source>
</evidence>
<dbReference type="RefSeq" id="WP_079569914.1">
    <property type="nucleotide sequence ID" value="NZ_LT670818.1"/>
</dbReference>
<gene>
    <name evidence="2" type="ORF">SAMN05444169_6885</name>
</gene>
<organism evidence="2 3">
    <name type="scientific">Bradyrhizobium erythrophlei</name>
    <dbReference type="NCBI Taxonomy" id="1437360"/>
    <lineage>
        <taxon>Bacteria</taxon>
        <taxon>Pseudomonadati</taxon>
        <taxon>Pseudomonadota</taxon>
        <taxon>Alphaproteobacteria</taxon>
        <taxon>Hyphomicrobiales</taxon>
        <taxon>Nitrobacteraceae</taxon>
        <taxon>Bradyrhizobium</taxon>
    </lineage>
</organism>
<dbReference type="AlphaFoldDB" id="A0A1M5S199"/>
<proteinExistence type="predicted"/>
<evidence type="ECO:0000256" key="1">
    <source>
        <dbReference type="SAM" id="Phobius"/>
    </source>
</evidence>
<dbReference type="EMBL" id="LT670818">
    <property type="protein sequence ID" value="SHH32219.1"/>
    <property type="molecule type" value="Genomic_DNA"/>
</dbReference>
<dbReference type="OrthoDB" id="8211977at2"/>
<reference evidence="2 3" key="1">
    <citation type="submission" date="2016-11" db="EMBL/GenBank/DDBJ databases">
        <authorList>
            <person name="Jaros S."/>
            <person name="Januszkiewicz K."/>
            <person name="Wedrychowicz H."/>
        </authorList>
    </citation>
    <scope>NUCLEOTIDE SEQUENCE [LARGE SCALE GENOMIC DNA]</scope>
    <source>
        <strain evidence="2 3">GAS242</strain>
    </source>
</reference>
<name>A0A1M5S199_9BRAD</name>
<keyword evidence="1" id="KW-0472">Membrane</keyword>
<keyword evidence="1" id="KW-1133">Transmembrane helix</keyword>
<accession>A0A1M5S199</accession>
<keyword evidence="1" id="KW-0812">Transmembrane</keyword>
<dbReference type="Proteomes" id="UP000190675">
    <property type="component" value="Chromosome I"/>
</dbReference>
<feature type="transmembrane region" description="Helical" evidence="1">
    <location>
        <begin position="25"/>
        <end position="45"/>
    </location>
</feature>
<sequence>MNKFIAWLETPSRWSELRELGQSNLVKASLLMPVFGYLLLLNEHVHDFLTIRYDGDWPFNRLPSVWRVWMLFYGSFLLAMGSIAFAWRCPVEIKRYASAFNLVDTERNHFTAHHNETQKIADKLKLLYRNMSRWECLLFLRPRLEPELPNLGAGTSPDLQTGDQWGLGLIHIWEINNVKRPTLRIAIYVLFRVGILLLAIPAAFTFLQVTLVLARHLLALI</sequence>
<evidence type="ECO:0000313" key="3">
    <source>
        <dbReference type="Proteomes" id="UP000190675"/>
    </source>
</evidence>
<feature type="transmembrane region" description="Helical" evidence="1">
    <location>
        <begin position="189"/>
        <end position="214"/>
    </location>
</feature>
<feature type="transmembrane region" description="Helical" evidence="1">
    <location>
        <begin position="65"/>
        <end position="87"/>
    </location>
</feature>
<protein>
    <submittedName>
        <fullName evidence="2">Uncharacterized protein</fullName>
    </submittedName>
</protein>